<dbReference type="AlphaFoldDB" id="A0AAP7IG57"/>
<gene>
    <name evidence="1" type="ORF">ASS94_01225</name>
</gene>
<name>A0AAP7IG57_9STAP</name>
<dbReference type="EMBL" id="LNPX01000004">
    <property type="protein sequence ID" value="OEK58976.1"/>
    <property type="molecule type" value="Genomic_DNA"/>
</dbReference>
<comment type="caution">
    <text evidence="1">The sequence shown here is derived from an EMBL/GenBank/DDBJ whole genome shotgun (WGS) entry which is preliminary data.</text>
</comment>
<accession>A0AAP7IG57</accession>
<dbReference type="Proteomes" id="UP000095464">
    <property type="component" value="Unassembled WGS sequence"/>
</dbReference>
<reference evidence="2" key="1">
    <citation type="submission" date="2015-11" db="EMBL/GenBank/DDBJ databases">
        <title>Genomic diversity of Staphylococcus saprophyticus strains from urinary tract infections, animal surfaces, and fermented foods.</title>
        <authorList>
            <person name="Wolfe B.E."/>
        </authorList>
    </citation>
    <scope>NUCLEOTIDE SEQUENCE [LARGE SCALE GENOMIC DNA]</scope>
    <source>
        <strain evidence="2">738_7</strain>
    </source>
</reference>
<sequence length="186" mass="21933">MEITKVFEEMVKLNEKYNLNIELMDVKESNHKKQNADMLKNQSAKLIEKRSLQEYLIGMNSFDITTIKLDVARELNFMNVEEVVKSFKDMTERTTNLIAELEKNCPSNHFMIVLDNLDCFVKEMQNQGVFLDDSEQTVDRLIREVFKVQLTEWQKKGQVTIISDKDVMREFIGGDVPLKRRIQHHF</sequence>
<evidence type="ECO:0000313" key="2">
    <source>
        <dbReference type="Proteomes" id="UP000095464"/>
    </source>
</evidence>
<dbReference type="RefSeq" id="WP_069854377.1">
    <property type="nucleotide sequence ID" value="NZ_LNPX01000004.1"/>
</dbReference>
<evidence type="ECO:0000313" key="1">
    <source>
        <dbReference type="EMBL" id="OEK58976.1"/>
    </source>
</evidence>
<proteinExistence type="predicted"/>
<organism evidence="1 2">
    <name type="scientific">Staphylococcus equorum</name>
    <dbReference type="NCBI Taxonomy" id="246432"/>
    <lineage>
        <taxon>Bacteria</taxon>
        <taxon>Bacillati</taxon>
        <taxon>Bacillota</taxon>
        <taxon>Bacilli</taxon>
        <taxon>Bacillales</taxon>
        <taxon>Staphylococcaceae</taxon>
        <taxon>Staphylococcus</taxon>
    </lineage>
</organism>
<protein>
    <submittedName>
        <fullName evidence="1">Uncharacterized protein</fullName>
    </submittedName>
</protein>